<accession>A0A8S5TQW2</accession>
<name>A0A8S5TQW2_9CAUD</name>
<sequence length="68" mass="7826">MSKTKCDDDCLNCVLPDCKKSGRDCMKPREDGDRPTKYIRMTDGIKGGFTMPFCHVTAKERKIRRVKN</sequence>
<reference evidence="1" key="1">
    <citation type="journal article" date="2021" name="Proc. Natl. Acad. Sci. U.S.A.">
        <title>A Catalog of Tens of Thousands of Viruses from Human Metagenomes Reveals Hidden Associations with Chronic Diseases.</title>
        <authorList>
            <person name="Tisza M.J."/>
            <person name="Buck C.B."/>
        </authorList>
    </citation>
    <scope>NUCLEOTIDE SEQUENCE</scope>
    <source>
        <strain evidence="1">CtY1522</strain>
    </source>
</reference>
<protein>
    <submittedName>
        <fullName evidence="1">Uncharacterized protein</fullName>
    </submittedName>
</protein>
<organism evidence="1">
    <name type="scientific">Myoviridae sp. ctY1522</name>
    <dbReference type="NCBI Taxonomy" id="2825124"/>
    <lineage>
        <taxon>Viruses</taxon>
        <taxon>Duplodnaviria</taxon>
        <taxon>Heunggongvirae</taxon>
        <taxon>Uroviricota</taxon>
        <taxon>Caudoviricetes</taxon>
    </lineage>
</organism>
<proteinExistence type="predicted"/>
<evidence type="ECO:0000313" key="1">
    <source>
        <dbReference type="EMBL" id="DAF84593.1"/>
    </source>
</evidence>
<dbReference type="EMBL" id="BK015906">
    <property type="protein sequence ID" value="DAF84593.1"/>
    <property type="molecule type" value="Genomic_DNA"/>
</dbReference>